<dbReference type="EMBL" id="BONQ01000113">
    <property type="protein sequence ID" value="GIG49203.1"/>
    <property type="molecule type" value="Genomic_DNA"/>
</dbReference>
<evidence type="ECO:0000313" key="1">
    <source>
        <dbReference type="EMBL" id="GIG49203.1"/>
    </source>
</evidence>
<dbReference type="Proteomes" id="UP000660611">
    <property type="component" value="Unassembled WGS sequence"/>
</dbReference>
<dbReference type="AlphaFoldDB" id="A0A919PVI4"/>
<comment type="caution">
    <text evidence="1">The sequence shown here is derived from an EMBL/GenBank/DDBJ whole genome shotgun (WGS) entry which is preliminary data.</text>
</comment>
<gene>
    <name evidence="1" type="ORF">Dsi01nite_072440</name>
</gene>
<sequence length="112" mass="11934">MTALKLIETSPGKYSLLLNAGTTDVDGLVEELGHEPNGYFWAGVARLLVSTEAPALEGRFSYDPEGGMFCAYGTDRGALESLSKLLTPVTTDAAQVRKIVELAKAKGVELDD</sequence>
<evidence type="ECO:0008006" key="3">
    <source>
        <dbReference type="Google" id="ProtNLM"/>
    </source>
</evidence>
<keyword evidence="2" id="KW-1185">Reference proteome</keyword>
<dbReference type="Pfam" id="PF15595">
    <property type="entry name" value="Imm51"/>
    <property type="match status" value="1"/>
</dbReference>
<dbReference type="InterPro" id="IPR028956">
    <property type="entry name" value="Imm51"/>
</dbReference>
<dbReference type="RefSeq" id="WP_203850898.1">
    <property type="nucleotide sequence ID" value="NZ_BAAAVW010000008.1"/>
</dbReference>
<reference evidence="1" key="1">
    <citation type="submission" date="2021-01" db="EMBL/GenBank/DDBJ databases">
        <title>Whole genome shotgun sequence of Dactylosporangium siamense NBRC 106093.</title>
        <authorList>
            <person name="Komaki H."/>
            <person name="Tamura T."/>
        </authorList>
    </citation>
    <scope>NUCLEOTIDE SEQUENCE</scope>
    <source>
        <strain evidence="1">NBRC 106093</strain>
    </source>
</reference>
<organism evidence="1 2">
    <name type="scientific">Dactylosporangium siamense</name>
    <dbReference type="NCBI Taxonomy" id="685454"/>
    <lineage>
        <taxon>Bacteria</taxon>
        <taxon>Bacillati</taxon>
        <taxon>Actinomycetota</taxon>
        <taxon>Actinomycetes</taxon>
        <taxon>Micromonosporales</taxon>
        <taxon>Micromonosporaceae</taxon>
        <taxon>Dactylosporangium</taxon>
    </lineage>
</organism>
<evidence type="ECO:0000313" key="2">
    <source>
        <dbReference type="Proteomes" id="UP000660611"/>
    </source>
</evidence>
<protein>
    <recommendedName>
        <fullName evidence="3">Immunity protein 51 of polymorphic toxin system</fullName>
    </recommendedName>
</protein>
<name>A0A919PVI4_9ACTN</name>
<accession>A0A919PVI4</accession>
<proteinExistence type="predicted"/>